<reference evidence="3 4" key="1">
    <citation type="journal article" date="2016" name="Nat. Commun.">
        <title>Ectomycorrhizal ecology is imprinted in the genome of the dominant symbiotic fungus Cenococcum geophilum.</title>
        <authorList>
            <consortium name="DOE Joint Genome Institute"/>
            <person name="Peter M."/>
            <person name="Kohler A."/>
            <person name="Ohm R.A."/>
            <person name="Kuo A."/>
            <person name="Krutzmann J."/>
            <person name="Morin E."/>
            <person name="Arend M."/>
            <person name="Barry K.W."/>
            <person name="Binder M."/>
            <person name="Choi C."/>
            <person name="Clum A."/>
            <person name="Copeland A."/>
            <person name="Grisel N."/>
            <person name="Haridas S."/>
            <person name="Kipfer T."/>
            <person name="LaButti K."/>
            <person name="Lindquist E."/>
            <person name="Lipzen A."/>
            <person name="Maire R."/>
            <person name="Meier B."/>
            <person name="Mihaltcheva S."/>
            <person name="Molinier V."/>
            <person name="Murat C."/>
            <person name="Poggeler S."/>
            <person name="Quandt C.A."/>
            <person name="Sperisen C."/>
            <person name="Tritt A."/>
            <person name="Tisserant E."/>
            <person name="Crous P.W."/>
            <person name="Henrissat B."/>
            <person name="Nehls U."/>
            <person name="Egli S."/>
            <person name="Spatafora J.W."/>
            <person name="Grigoriev I.V."/>
            <person name="Martin F.M."/>
        </authorList>
    </citation>
    <scope>NUCLEOTIDE SEQUENCE [LARGE SCALE GENOMIC DNA]</scope>
    <source>
        <strain evidence="3 4">CBS 459.81</strain>
    </source>
</reference>
<dbReference type="Proteomes" id="UP000250266">
    <property type="component" value="Unassembled WGS sequence"/>
</dbReference>
<dbReference type="OrthoDB" id="3945128at2759"/>
<feature type="region of interest" description="Disordered" evidence="1">
    <location>
        <begin position="96"/>
        <end position="116"/>
    </location>
</feature>
<evidence type="ECO:0000313" key="3">
    <source>
        <dbReference type="EMBL" id="OCK82326.1"/>
    </source>
</evidence>
<feature type="transmembrane region" description="Helical" evidence="2">
    <location>
        <begin position="65"/>
        <end position="86"/>
    </location>
</feature>
<proteinExistence type="predicted"/>
<dbReference type="AlphaFoldDB" id="A0A8E2EE92"/>
<evidence type="ECO:0000256" key="2">
    <source>
        <dbReference type="SAM" id="Phobius"/>
    </source>
</evidence>
<evidence type="ECO:0000256" key="1">
    <source>
        <dbReference type="SAM" id="MobiDB-lite"/>
    </source>
</evidence>
<protein>
    <submittedName>
        <fullName evidence="3">Uncharacterized protein</fullName>
    </submittedName>
</protein>
<dbReference type="EMBL" id="KV744891">
    <property type="protein sequence ID" value="OCK82326.1"/>
    <property type="molecule type" value="Genomic_DNA"/>
</dbReference>
<gene>
    <name evidence="3" type="ORF">K432DRAFT_224959</name>
</gene>
<name>A0A8E2EE92_9PEZI</name>
<keyword evidence="2" id="KW-0472">Membrane</keyword>
<keyword evidence="4" id="KW-1185">Reference proteome</keyword>
<keyword evidence="2" id="KW-0812">Transmembrane</keyword>
<organism evidence="3 4">
    <name type="scientific">Lepidopterella palustris CBS 459.81</name>
    <dbReference type="NCBI Taxonomy" id="1314670"/>
    <lineage>
        <taxon>Eukaryota</taxon>
        <taxon>Fungi</taxon>
        <taxon>Dikarya</taxon>
        <taxon>Ascomycota</taxon>
        <taxon>Pezizomycotina</taxon>
        <taxon>Dothideomycetes</taxon>
        <taxon>Pleosporomycetidae</taxon>
        <taxon>Mytilinidiales</taxon>
        <taxon>Argynnaceae</taxon>
        <taxon>Lepidopterella</taxon>
    </lineage>
</organism>
<sequence length="298" mass="30498">MSCLALRLTIQHSIMQRIRENNSTRALRVGALQNSGNARTMVGNFWSDHIHLGNVTNNFSRCSPIAIGFSCILILGGLVGLFIGLWKAGDFEHGNSSPSVLSKSPDGSGTSMQTLSGQETLPSIATALSFFVTVPSGQSSITTASYSRGSRPSHPAKASAVTTPALAPASSHISVISSTPASSTAISAAAAISLQSLSTSPGSSPSSGMTSILFGATGPPKTLLWFGTTTVCTRWSGLGCPGDSCYANTCVDPLPCWDGTCCTSGCDVGWPCTGSCVLNLVCTTIANETVGTCSTTTG</sequence>
<accession>A0A8E2EE92</accession>
<keyword evidence="2" id="KW-1133">Transmembrane helix</keyword>
<evidence type="ECO:0000313" key="4">
    <source>
        <dbReference type="Proteomes" id="UP000250266"/>
    </source>
</evidence>